<dbReference type="OrthoDB" id="9930022at2759"/>
<dbReference type="InterPro" id="IPR052711">
    <property type="entry name" value="Zinc_ADH-like"/>
</dbReference>
<name>H0EIW2_GLAL7</name>
<dbReference type="AlphaFoldDB" id="H0EIW2"/>
<dbReference type="SUPFAM" id="SSF51735">
    <property type="entry name" value="NAD(P)-binding Rossmann-fold domains"/>
    <property type="match status" value="1"/>
</dbReference>
<dbReference type="InterPro" id="IPR013149">
    <property type="entry name" value="ADH-like_C"/>
</dbReference>
<dbReference type="InterPro" id="IPR036291">
    <property type="entry name" value="NAD(P)-bd_dom_sf"/>
</dbReference>
<evidence type="ECO:0000259" key="1">
    <source>
        <dbReference type="Pfam" id="PF00107"/>
    </source>
</evidence>
<reference evidence="2 3" key="1">
    <citation type="journal article" date="2012" name="Eukaryot. Cell">
        <title>Genome sequence of the fungus Glarea lozoyensis: the first genome sequence of a species from the Helotiaceae family.</title>
        <authorList>
            <person name="Youssar L."/>
            <person name="Gruening B.A."/>
            <person name="Erxleben A."/>
            <person name="Guenther S."/>
            <person name="Huettel W."/>
        </authorList>
    </citation>
    <scope>NUCLEOTIDE SEQUENCE [LARGE SCALE GENOMIC DNA]</scope>
    <source>
        <strain evidence="3">ATCC 74030 / MF5533</strain>
    </source>
</reference>
<feature type="domain" description="Alcohol dehydrogenase-like C-terminal" evidence="1">
    <location>
        <begin position="62"/>
        <end position="147"/>
    </location>
</feature>
<dbReference type="HOGENOM" id="CLU_026673_3_4_1"/>
<dbReference type="InParanoid" id="H0EIW2"/>
<organism evidence="2 3">
    <name type="scientific">Glarea lozoyensis (strain ATCC 74030 / MF5533)</name>
    <dbReference type="NCBI Taxonomy" id="1104152"/>
    <lineage>
        <taxon>Eukaryota</taxon>
        <taxon>Fungi</taxon>
        <taxon>Dikarya</taxon>
        <taxon>Ascomycota</taxon>
        <taxon>Pezizomycotina</taxon>
        <taxon>Leotiomycetes</taxon>
        <taxon>Helotiales</taxon>
        <taxon>Helotiaceae</taxon>
        <taxon>Glarea</taxon>
    </lineage>
</organism>
<dbReference type="Gene3D" id="3.90.180.10">
    <property type="entry name" value="Medium-chain alcohol dehydrogenases, catalytic domain"/>
    <property type="match status" value="1"/>
</dbReference>
<dbReference type="PANTHER" id="PTHR45033">
    <property type="match status" value="1"/>
</dbReference>
<dbReference type="Gene3D" id="3.40.50.720">
    <property type="entry name" value="NAD(P)-binding Rossmann-like Domain"/>
    <property type="match status" value="1"/>
</dbReference>
<proteinExistence type="predicted"/>
<dbReference type="Pfam" id="PF00107">
    <property type="entry name" value="ADH_zinc_N"/>
    <property type="match status" value="1"/>
</dbReference>
<dbReference type="Proteomes" id="UP000005446">
    <property type="component" value="Unassembled WGS sequence"/>
</dbReference>
<accession>H0EIW2</accession>
<dbReference type="EMBL" id="AGUE01000049">
    <property type="protein sequence ID" value="EHL01593.1"/>
    <property type="molecule type" value="Genomic_DNA"/>
</dbReference>
<evidence type="ECO:0000313" key="2">
    <source>
        <dbReference type="EMBL" id="EHL01593.1"/>
    </source>
</evidence>
<gene>
    <name evidence="2" type="ORF">M7I_2480</name>
</gene>
<comment type="caution">
    <text evidence="2">The sequence shown here is derived from an EMBL/GenBank/DDBJ whole genome shotgun (WGS) entry which is preliminary data.</text>
</comment>
<sequence length="203" mass="22180">MSSTSVPKTTKSWTVQGSDGFESLKFSKDTPIPEISDYEVLSLWIEATAARTSGSYSGHRRSAGAVVISTTSSAKKAETLKKLGADHVLNYKDDPEWGAKAKDLTPGKEGVDHILEVGGPTTMKQSLDAIKIDGVISIIGFLGGVKSVLVGNRVQFEDMNRAIEGNKIKPVVDEKVFTLEEAKEAYQYMWDQKHFGKLTIKIE</sequence>
<protein>
    <submittedName>
        <fullName evidence="2">Putative Zinc-type alcohol dehydrogenase-like protein</fullName>
    </submittedName>
</protein>
<keyword evidence="3" id="KW-1185">Reference proteome</keyword>
<dbReference type="PANTHER" id="PTHR45033:SF2">
    <property type="entry name" value="ZINC-TYPE ALCOHOL DEHYDROGENASE-LIKE PROTEIN C1773.06C"/>
    <property type="match status" value="1"/>
</dbReference>
<evidence type="ECO:0000313" key="3">
    <source>
        <dbReference type="Proteomes" id="UP000005446"/>
    </source>
</evidence>